<dbReference type="SMART" id="SM00530">
    <property type="entry name" value="HTH_XRE"/>
    <property type="match status" value="1"/>
</dbReference>
<dbReference type="OrthoDB" id="8438314at2"/>
<organism evidence="2 3">
    <name type="scientific">Planomonospora sphaerica</name>
    <dbReference type="NCBI Taxonomy" id="161355"/>
    <lineage>
        <taxon>Bacteria</taxon>
        <taxon>Bacillati</taxon>
        <taxon>Actinomycetota</taxon>
        <taxon>Actinomycetes</taxon>
        <taxon>Streptosporangiales</taxon>
        <taxon>Streptosporangiaceae</taxon>
        <taxon>Planomonospora</taxon>
    </lineage>
</organism>
<proteinExistence type="predicted"/>
<reference evidence="3" key="2">
    <citation type="submission" date="2016-04" db="EMBL/GenBank/DDBJ databases">
        <title>Planomonospora sphaerica JCM9374 whole genome shotgun sequence.</title>
        <authorList>
            <person name="Suzuki T."/>
            <person name="Dohra H."/>
            <person name="Kodani S."/>
        </authorList>
    </citation>
    <scope>NUCLEOTIDE SEQUENCE [LARGE SCALE GENOMIC DNA]</scope>
    <source>
        <strain evidence="3">JCM 9374</strain>
    </source>
</reference>
<dbReference type="EMBL" id="BDCX01000016">
    <property type="protein sequence ID" value="GAT70261.1"/>
    <property type="molecule type" value="Genomic_DNA"/>
</dbReference>
<name>A0A171DMN5_9ACTN</name>
<dbReference type="CDD" id="cd00093">
    <property type="entry name" value="HTH_XRE"/>
    <property type="match status" value="1"/>
</dbReference>
<protein>
    <submittedName>
        <fullName evidence="2">XRE family transcriptional regulator</fullName>
    </submittedName>
</protein>
<dbReference type="PROSITE" id="PS50943">
    <property type="entry name" value="HTH_CROC1"/>
    <property type="match status" value="1"/>
</dbReference>
<comment type="caution">
    <text evidence="2">The sequence shown here is derived from an EMBL/GenBank/DDBJ whole genome shotgun (WGS) entry which is preliminary data.</text>
</comment>
<dbReference type="AlphaFoldDB" id="A0A171DMN5"/>
<dbReference type="STRING" id="161355.PS9374_05941"/>
<keyword evidence="3" id="KW-1185">Reference proteome</keyword>
<dbReference type="RefSeq" id="WP_068902321.1">
    <property type="nucleotide sequence ID" value="NZ_BDCX01000016.1"/>
</dbReference>
<dbReference type="InterPro" id="IPR010982">
    <property type="entry name" value="Lambda_DNA-bd_dom_sf"/>
</dbReference>
<evidence type="ECO:0000313" key="2">
    <source>
        <dbReference type="EMBL" id="GAT70261.1"/>
    </source>
</evidence>
<accession>A0A171DMN5</accession>
<dbReference type="Gene3D" id="1.10.260.40">
    <property type="entry name" value="lambda repressor-like DNA-binding domains"/>
    <property type="match status" value="1"/>
</dbReference>
<dbReference type="InterPro" id="IPR001387">
    <property type="entry name" value="Cro/C1-type_HTH"/>
</dbReference>
<dbReference type="SUPFAM" id="SSF47413">
    <property type="entry name" value="lambda repressor-like DNA-binding domains"/>
    <property type="match status" value="1"/>
</dbReference>
<sequence>MANERLRAALLAKGMSVAVLAEAIAVDPKTVERWITKGREPYRKHRFAVASLLGADETYLWPQALSQEQVVAASESEIINVYPHRWTMPRGAWESLFRSASEKIDILVYVGMFLAEDAGLIRLLAERGRSGARLRVLLGDPESEEVIRRSSDEGIGKDAISAKIRNVLSLYAPLREVAEFRMHGTTLYNSIFRADDQVLVNTHVYGEVASNAPVLHLRRVAGGDMVTTYLDSFDKIWNEARPVEW</sequence>
<evidence type="ECO:0000259" key="1">
    <source>
        <dbReference type="PROSITE" id="PS50943"/>
    </source>
</evidence>
<dbReference type="Proteomes" id="UP000077701">
    <property type="component" value="Unassembled WGS sequence"/>
</dbReference>
<reference evidence="2 3" key="1">
    <citation type="journal article" date="2016" name="Genome Announc.">
        <title>Draft Genome Sequence of Planomonospora sphaerica JCM9374, a Rare Actinomycete.</title>
        <authorList>
            <person name="Dohra H."/>
            <person name="Suzuki T."/>
            <person name="Inoue Y."/>
            <person name="Kodani S."/>
        </authorList>
    </citation>
    <scope>NUCLEOTIDE SEQUENCE [LARGE SCALE GENOMIC DNA]</scope>
    <source>
        <strain evidence="2 3">JCM 9374</strain>
    </source>
</reference>
<gene>
    <name evidence="2" type="ORF">PS9374_05941</name>
</gene>
<dbReference type="GO" id="GO:0003677">
    <property type="term" value="F:DNA binding"/>
    <property type="evidence" value="ECO:0007669"/>
    <property type="project" value="InterPro"/>
</dbReference>
<feature type="domain" description="HTH cro/C1-type" evidence="1">
    <location>
        <begin position="6"/>
        <end position="60"/>
    </location>
</feature>
<evidence type="ECO:0000313" key="3">
    <source>
        <dbReference type="Proteomes" id="UP000077701"/>
    </source>
</evidence>